<evidence type="ECO:0000256" key="1">
    <source>
        <dbReference type="SAM" id="MobiDB-lite"/>
    </source>
</evidence>
<dbReference type="OMA" id="PIMMASD"/>
<evidence type="ECO:0000313" key="3">
    <source>
        <dbReference type="Proteomes" id="UP000069654"/>
    </source>
</evidence>
<protein>
    <recommendedName>
        <fullName evidence="4">PE-PGRS family protein</fullName>
    </recommendedName>
</protein>
<name>A0A117INX0_MYCTH</name>
<dbReference type="Proteomes" id="UP000069654">
    <property type="component" value="Unassembled WGS sequence"/>
</dbReference>
<gene>
    <name evidence="2" type="ORF">RMCT_4575</name>
</gene>
<dbReference type="STRING" id="1797.RMCT_4575"/>
<reference evidence="3" key="2">
    <citation type="submission" date="2016-02" db="EMBL/GenBank/DDBJ databases">
        <title>Draft genome sequence of five rapidly growing Mycobacterium species.</title>
        <authorList>
            <person name="Katahira K."/>
            <person name="Gotou Y."/>
            <person name="Iida K."/>
            <person name="Ogura Y."/>
            <person name="Hayashi T."/>
        </authorList>
    </citation>
    <scope>NUCLEOTIDE SEQUENCE [LARGE SCALE GENOMIC DNA]</scope>
    <source>
        <strain evidence="3">JCM6362</strain>
    </source>
</reference>
<dbReference type="EMBL" id="BCTB01000056">
    <property type="protein sequence ID" value="GAT17606.1"/>
    <property type="molecule type" value="Genomic_DNA"/>
</dbReference>
<feature type="compositionally biased region" description="Gly residues" evidence="1">
    <location>
        <begin position="414"/>
        <end position="423"/>
    </location>
</feature>
<reference evidence="2 3" key="1">
    <citation type="journal article" date="2016" name="Genome Announc.">
        <title>Draft Genome Sequences of Five Rapidly Growing Mycobacterium Species, M. thermoresistibile, M. fortuitum subsp. acetamidolyticum, M. canariasense, M. brisbanense, and M. novocastrense.</title>
        <authorList>
            <person name="Katahira K."/>
            <person name="Ogura Y."/>
            <person name="Gotoh Y."/>
            <person name="Hayashi T."/>
        </authorList>
    </citation>
    <scope>NUCLEOTIDE SEQUENCE [LARGE SCALE GENOMIC DNA]</scope>
    <source>
        <strain evidence="2 3">JCM6362</strain>
    </source>
</reference>
<evidence type="ECO:0008006" key="4">
    <source>
        <dbReference type="Google" id="ProtNLM"/>
    </source>
</evidence>
<comment type="caution">
    <text evidence="2">The sequence shown here is derived from an EMBL/GenBank/DDBJ whole genome shotgun (WGS) entry which is preliminary data.</text>
</comment>
<feature type="compositionally biased region" description="Polar residues" evidence="1">
    <location>
        <begin position="371"/>
        <end position="400"/>
    </location>
</feature>
<accession>A0A117INX0</accession>
<evidence type="ECO:0000313" key="2">
    <source>
        <dbReference type="EMBL" id="GAT17606.1"/>
    </source>
</evidence>
<feature type="compositionally biased region" description="Low complexity" evidence="1">
    <location>
        <begin position="275"/>
        <end position="292"/>
    </location>
</feature>
<organism evidence="2 3">
    <name type="scientific">Mycolicibacterium thermoresistibile</name>
    <name type="common">Mycobacterium thermoresistibile</name>
    <dbReference type="NCBI Taxonomy" id="1797"/>
    <lineage>
        <taxon>Bacteria</taxon>
        <taxon>Bacillati</taxon>
        <taxon>Actinomycetota</taxon>
        <taxon>Actinomycetes</taxon>
        <taxon>Mycobacteriales</taxon>
        <taxon>Mycobacteriaceae</taxon>
        <taxon>Mycolicibacterium</taxon>
    </lineage>
</organism>
<proteinExistence type="predicted"/>
<sequence length="447" mass="44689">MLSSIRPYATAGVALVGAGVIAVAPTVTPPLPDIKVPATVASPVQLTVSPIEFYTGLFERTTGNASALVEKFLANPAPILSQIIENQVANLEFAMEVIPTSINDAIEVFNTVGRAQLEIAFQQLAEGDLYGAVQTVQNIMLPVALPLLEALGAPLRPIMMASDNLNRVVQQVIPSLILAGPIALIGPINATMAAAVYVVQSIADGVMSGDPIEVVNALINAPGVVIDGFLNGGYGGVLNGGILSVAGMGPPGPIDLLLTFREQIAQALVPQGPYAPTTSAASAVEESAPPTAQVTKTTLGNNVVDVEVSATSLDTTTSSAAGPEGNSTPVAKTGNDGAGSENPVEQVESEGLSDTGLSDDDSTTALKNDESTTPSGGTDLSNGNKVSPTATTAATTQNGVAKNRGLTKASLGDATGGSSGGDSGSATGSSRTTAGSGNTGGSDSGDE</sequence>
<feature type="compositionally biased region" description="Low complexity" evidence="1">
    <location>
        <begin position="424"/>
        <end position="436"/>
    </location>
</feature>
<feature type="region of interest" description="Disordered" evidence="1">
    <location>
        <begin position="314"/>
        <end position="447"/>
    </location>
</feature>
<dbReference type="AlphaFoldDB" id="A0A117INX0"/>
<feature type="region of interest" description="Disordered" evidence="1">
    <location>
        <begin position="275"/>
        <end position="299"/>
    </location>
</feature>
<feature type="compositionally biased region" description="Gly residues" evidence="1">
    <location>
        <begin position="437"/>
        <end position="447"/>
    </location>
</feature>